<dbReference type="InterPro" id="IPR000286">
    <property type="entry name" value="HDACs"/>
</dbReference>
<dbReference type="AlphaFoldDB" id="A0A2G8SBR8"/>
<evidence type="ECO:0000256" key="1">
    <source>
        <dbReference type="ARBA" id="ARBA00001947"/>
    </source>
</evidence>
<dbReference type="Gene3D" id="3.40.800.20">
    <property type="entry name" value="Histone deacetylase domain"/>
    <property type="match status" value="1"/>
</dbReference>
<dbReference type="GO" id="GO:0004407">
    <property type="term" value="F:histone deacetylase activity"/>
    <property type="evidence" value="ECO:0007669"/>
    <property type="project" value="TreeGrafter"/>
</dbReference>
<feature type="domain" description="Histone deacetylase" evidence="6">
    <location>
        <begin position="27"/>
        <end position="336"/>
    </location>
</feature>
<evidence type="ECO:0000256" key="4">
    <source>
        <dbReference type="ARBA" id="ARBA00022801"/>
    </source>
</evidence>
<keyword evidence="5" id="KW-0862">Zinc</keyword>
<proteinExistence type="inferred from homology"/>
<dbReference type="GO" id="GO:0040029">
    <property type="term" value="P:epigenetic regulation of gene expression"/>
    <property type="evidence" value="ECO:0007669"/>
    <property type="project" value="TreeGrafter"/>
</dbReference>
<comment type="cofactor">
    <cofactor evidence="1">
        <name>Zn(2+)</name>
        <dbReference type="ChEBI" id="CHEBI:29105"/>
    </cofactor>
</comment>
<name>A0A2G8SBR8_9APHY</name>
<dbReference type="PANTHER" id="PTHR10625">
    <property type="entry name" value="HISTONE DEACETYLASE HDAC1-RELATED"/>
    <property type="match status" value="1"/>
</dbReference>
<dbReference type="PANTHER" id="PTHR10625:SF17">
    <property type="entry name" value="HISTONE DEACETYLASE 8"/>
    <property type="match status" value="1"/>
</dbReference>
<dbReference type="Pfam" id="PF00850">
    <property type="entry name" value="Hist_deacetyl"/>
    <property type="match status" value="1"/>
</dbReference>
<sequence length="345" mass="38252">MKVFWHPQSLLHDPPHEILSGRLVPYLESPDRLQKIKTTLEQDDSFEIVSAQDDWPPDVKDHILAVHSKDYLEYLETIYDEWVAIGGDKSLGSHDIKTMSPLAKPALVKIYDSTVRDIDTYQSAIASVKVTLSAAQYLGSDKGLLHSGVFALARPPGHHAQETLCGGYCFLNNVAIAAKYLLKHCEAKCVAILDVDYHHGNGTQQIFYDTAQVLYVSLHAEGDYPYFTGSAEERGAGLGLGYNHNFPLPQGHTTDDLYCETLDKAAEVIRDHPEVDYLIVSLGVDTYHEDPICEFLLTQACYPRIGATIGSLGKRTLFVMEGGYHIETLGDNVRGVLLGFEGQRS</sequence>
<dbReference type="Proteomes" id="UP000230002">
    <property type="component" value="Unassembled WGS sequence"/>
</dbReference>
<gene>
    <name evidence="7" type="ORF">GSI_05880</name>
</gene>
<comment type="caution">
    <text evidence="7">The sequence shown here is derived from an EMBL/GenBank/DDBJ whole genome shotgun (WGS) entry which is preliminary data.</text>
</comment>
<protein>
    <recommendedName>
        <fullName evidence="6">Histone deacetylase domain-containing protein</fullName>
    </recommendedName>
</protein>
<dbReference type="GO" id="GO:0016787">
    <property type="term" value="F:hydrolase activity"/>
    <property type="evidence" value="ECO:0007669"/>
    <property type="project" value="UniProtKB-KW"/>
</dbReference>
<accession>A0A2G8SBR8</accession>
<dbReference type="InterPro" id="IPR023801">
    <property type="entry name" value="His_deacetylse_dom"/>
</dbReference>
<keyword evidence="3" id="KW-0479">Metal-binding</keyword>
<evidence type="ECO:0000313" key="7">
    <source>
        <dbReference type="EMBL" id="PIL31183.1"/>
    </source>
</evidence>
<keyword evidence="8" id="KW-1185">Reference proteome</keyword>
<comment type="similarity">
    <text evidence="2">Belongs to the histone deacetylase family.</text>
</comment>
<dbReference type="STRING" id="1077348.A0A2G8SBR8"/>
<evidence type="ECO:0000256" key="3">
    <source>
        <dbReference type="ARBA" id="ARBA00022723"/>
    </source>
</evidence>
<dbReference type="CDD" id="cd10001">
    <property type="entry name" value="HDAC_classII_APAH"/>
    <property type="match status" value="1"/>
</dbReference>
<dbReference type="PRINTS" id="PR01270">
    <property type="entry name" value="HDASUPER"/>
</dbReference>
<evidence type="ECO:0000256" key="5">
    <source>
        <dbReference type="ARBA" id="ARBA00022833"/>
    </source>
</evidence>
<dbReference type="GO" id="GO:0046872">
    <property type="term" value="F:metal ion binding"/>
    <property type="evidence" value="ECO:0007669"/>
    <property type="project" value="UniProtKB-KW"/>
</dbReference>
<organism evidence="7 8">
    <name type="scientific">Ganoderma sinense ZZ0214-1</name>
    <dbReference type="NCBI Taxonomy" id="1077348"/>
    <lineage>
        <taxon>Eukaryota</taxon>
        <taxon>Fungi</taxon>
        <taxon>Dikarya</taxon>
        <taxon>Basidiomycota</taxon>
        <taxon>Agaricomycotina</taxon>
        <taxon>Agaricomycetes</taxon>
        <taxon>Polyporales</taxon>
        <taxon>Polyporaceae</taxon>
        <taxon>Ganoderma</taxon>
    </lineage>
</organism>
<evidence type="ECO:0000313" key="8">
    <source>
        <dbReference type="Proteomes" id="UP000230002"/>
    </source>
</evidence>
<evidence type="ECO:0000256" key="2">
    <source>
        <dbReference type="ARBA" id="ARBA00005947"/>
    </source>
</evidence>
<evidence type="ECO:0000259" key="6">
    <source>
        <dbReference type="Pfam" id="PF00850"/>
    </source>
</evidence>
<dbReference type="SUPFAM" id="SSF52768">
    <property type="entry name" value="Arginase/deacetylase"/>
    <property type="match status" value="1"/>
</dbReference>
<dbReference type="OrthoDB" id="424012at2759"/>
<dbReference type="InterPro" id="IPR023696">
    <property type="entry name" value="Ureohydrolase_dom_sf"/>
</dbReference>
<dbReference type="EMBL" id="AYKW01000012">
    <property type="protein sequence ID" value="PIL31183.1"/>
    <property type="molecule type" value="Genomic_DNA"/>
</dbReference>
<reference evidence="7 8" key="1">
    <citation type="journal article" date="2015" name="Sci. Rep.">
        <title>Chromosome-level genome map provides insights into diverse defense mechanisms in the medicinal fungus Ganoderma sinense.</title>
        <authorList>
            <person name="Zhu Y."/>
            <person name="Xu J."/>
            <person name="Sun C."/>
            <person name="Zhou S."/>
            <person name="Xu H."/>
            <person name="Nelson D.R."/>
            <person name="Qian J."/>
            <person name="Song J."/>
            <person name="Luo H."/>
            <person name="Xiang L."/>
            <person name="Li Y."/>
            <person name="Xu Z."/>
            <person name="Ji A."/>
            <person name="Wang L."/>
            <person name="Lu S."/>
            <person name="Hayward A."/>
            <person name="Sun W."/>
            <person name="Li X."/>
            <person name="Schwartz D.C."/>
            <person name="Wang Y."/>
            <person name="Chen S."/>
        </authorList>
    </citation>
    <scope>NUCLEOTIDE SEQUENCE [LARGE SCALE GENOMIC DNA]</scope>
    <source>
        <strain evidence="7 8">ZZ0214-1</strain>
    </source>
</reference>
<dbReference type="InterPro" id="IPR037138">
    <property type="entry name" value="His_deacetylse_dom_sf"/>
</dbReference>
<keyword evidence="4" id="KW-0378">Hydrolase</keyword>